<keyword evidence="1" id="KW-0812">Transmembrane</keyword>
<sequence length="256" mass="28863">MNLLRIELHKILPYRTVWVILAGYAILLTLFLYASSHVTVNGQQLGESMYRLPAFWQLLTYIASFFSLLFSILVIVLVTDEYAYRTLRQQVIDGLSRADLVSAKLYVILGFAAAGALFLLLLGLYFGLLYSINPSMEAVFSQMDALLYYFVQTAGYMSLAMVFAFLIRKSGLAIVGFIAYSIIIEPLIQLRLPDAIDKYLPMKVMGSLTPRPIQEVLDQVTTPTELLSPGLAALVTVVYIAVFWLLSYYILRLRDL</sequence>
<keyword evidence="1" id="KW-1133">Transmembrane helix</keyword>
<feature type="transmembrane region" description="Helical" evidence="1">
    <location>
        <begin position="12"/>
        <end position="34"/>
    </location>
</feature>
<evidence type="ECO:0000313" key="3">
    <source>
        <dbReference type="Proteomes" id="UP001597641"/>
    </source>
</evidence>
<keyword evidence="3" id="KW-1185">Reference proteome</keyword>
<name>A0ABW6BXX8_9BACT</name>
<dbReference type="Pfam" id="PF12730">
    <property type="entry name" value="ABC2_membrane_4"/>
    <property type="match status" value="1"/>
</dbReference>
<comment type="caution">
    <text evidence="2">The sequence shown here is derived from an EMBL/GenBank/DDBJ whole genome shotgun (WGS) entry which is preliminary data.</text>
</comment>
<protein>
    <submittedName>
        <fullName evidence="2">ABC transporter permease subunit</fullName>
    </submittedName>
</protein>
<reference evidence="3" key="1">
    <citation type="journal article" date="2019" name="Int. J. Syst. Evol. Microbiol.">
        <title>The Global Catalogue of Microorganisms (GCM) 10K type strain sequencing project: providing services to taxonomists for standard genome sequencing and annotation.</title>
        <authorList>
            <consortium name="The Broad Institute Genomics Platform"/>
            <consortium name="The Broad Institute Genome Sequencing Center for Infectious Disease"/>
            <person name="Wu L."/>
            <person name="Ma J."/>
        </authorList>
    </citation>
    <scope>NUCLEOTIDE SEQUENCE [LARGE SCALE GENOMIC DNA]</scope>
    <source>
        <strain evidence="3">KCTC 23984</strain>
    </source>
</reference>
<feature type="transmembrane region" description="Helical" evidence="1">
    <location>
        <begin position="105"/>
        <end position="126"/>
    </location>
</feature>
<feature type="transmembrane region" description="Helical" evidence="1">
    <location>
        <begin position="146"/>
        <end position="167"/>
    </location>
</feature>
<evidence type="ECO:0000256" key="1">
    <source>
        <dbReference type="SAM" id="Phobius"/>
    </source>
</evidence>
<organism evidence="2 3">
    <name type="scientific">Pontibacter toksunensis</name>
    <dbReference type="NCBI Taxonomy" id="1332631"/>
    <lineage>
        <taxon>Bacteria</taxon>
        <taxon>Pseudomonadati</taxon>
        <taxon>Bacteroidota</taxon>
        <taxon>Cytophagia</taxon>
        <taxon>Cytophagales</taxon>
        <taxon>Hymenobacteraceae</taxon>
        <taxon>Pontibacter</taxon>
    </lineage>
</organism>
<accession>A0ABW6BXX8</accession>
<keyword evidence="1" id="KW-0472">Membrane</keyword>
<dbReference type="RefSeq" id="WP_377486322.1">
    <property type="nucleotide sequence ID" value="NZ_JBHUOX010000011.1"/>
</dbReference>
<feature type="transmembrane region" description="Helical" evidence="1">
    <location>
        <begin position="231"/>
        <end position="251"/>
    </location>
</feature>
<evidence type="ECO:0000313" key="2">
    <source>
        <dbReference type="EMBL" id="MFD3001792.1"/>
    </source>
</evidence>
<feature type="transmembrane region" description="Helical" evidence="1">
    <location>
        <begin position="54"/>
        <end position="78"/>
    </location>
</feature>
<dbReference type="PANTHER" id="PTHR37305">
    <property type="entry name" value="INTEGRAL MEMBRANE PROTEIN-RELATED"/>
    <property type="match status" value="1"/>
</dbReference>
<dbReference type="PANTHER" id="PTHR37305:SF1">
    <property type="entry name" value="MEMBRANE PROTEIN"/>
    <property type="match status" value="1"/>
</dbReference>
<dbReference type="Proteomes" id="UP001597641">
    <property type="component" value="Unassembled WGS sequence"/>
</dbReference>
<gene>
    <name evidence="2" type="ORF">ACFS7Z_15570</name>
</gene>
<proteinExistence type="predicted"/>
<dbReference type="EMBL" id="JBHUOX010000011">
    <property type="protein sequence ID" value="MFD3001792.1"/>
    <property type="molecule type" value="Genomic_DNA"/>
</dbReference>
<feature type="transmembrane region" description="Helical" evidence="1">
    <location>
        <begin position="172"/>
        <end position="192"/>
    </location>
</feature>